<reference evidence="3 4" key="1">
    <citation type="submission" date="2014-04" db="EMBL/GenBank/DDBJ databases">
        <title>Comparative Genomics of Cryptosporidium Species.</title>
        <authorList>
            <person name="Silva J.C."/>
            <person name="Su Q."/>
            <person name="Chalmers R."/>
            <person name="Chibucos M.C."/>
            <person name="Elwin K."/>
            <person name="Godinez A."/>
            <person name="Guo F."/>
            <person name="Huynh K."/>
            <person name="Orvis J."/>
            <person name="Ott S."/>
            <person name="Sadzewicz L."/>
            <person name="Sengamalay N."/>
            <person name="Shetty A."/>
            <person name="Sun M."/>
            <person name="Tallon L."/>
            <person name="Xiao L."/>
            <person name="Zhang H."/>
            <person name="Fraser C.M."/>
            <person name="Zhu G."/>
            <person name="Kissinger J."/>
            <person name="Widmer G."/>
        </authorList>
    </citation>
    <scope>NUCLEOTIDE SEQUENCE [LARGE SCALE GENOMIC DNA]</scope>
    <source>
        <strain evidence="3 4">UKMEL1</strain>
    </source>
</reference>
<dbReference type="GO" id="GO:0000175">
    <property type="term" value="F:3'-5'-RNA exonuclease activity"/>
    <property type="evidence" value="ECO:0007669"/>
    <property type="project" value="TreeGrafter"/>
</dbReference>
<dbReference type="OrthoDB" id="372421at2759"/>
<dbReference type="GO" id="GO:0000932">
    <property type="term" value="C:P-body"/>
    <property type="evidence" value="ECO:0007669"/>
    <property type="project" value="TreeGrafter"/>
</dbReference>
<feature type="region of interest" description="Disordered" evidence="1">
    <location>
        <begin position="132"/>
        <end position="157"/>
    </location>
</feature>
<protein>
    <submittedName>
        <fullName evidence="3">RNB domain protein</fullName>
    </submittedName>
</protein>
<dbReference type="GO" id="GO:0003723">
    <property type="term" value="F:RNA binding"/>
    <property type="evidence" value="ECO:0007669"/>
    <property type="project" value="InterPro"/>
</dbReference>
<dbReference type="Pfam" id="PF00773">
    <property type="entry name" value="RNB"/>
    <property type="match status" value="1"/>
</dbReference>
<dbReference type="Proteomes" id="UP000236928">
    <property type="component" value="Unassembled WGS sequence"/>
</dbReference>
<keyword evidence="4" id="KW-1185">Reference proteome</keyword>
<dbReference type="PANTHER" id="PTHR23355">
    <property type="entry name" value="RIBONUCLEASE"/>
    <property type="match status" value="1"/>
</dbReference>
<feature type="domain" description="RNB" evidence="2">
    <location>
        <begin position="376"/>
        <end position="800"/>
    </location>
</feature>
<dbReference type="AlphaFoldDB" id="A0A2P4Z0B5"/>
<proteinExistence type="predicted"/>
<dbReference type="GO" id="GO:0006402">
    <property type="term" value="P:mRNA catabolic process"/>
    <property type="evidence" value="ECO:0007669"/>
    <property type="project" value="TreeGrafter"/>
</dbReference>
<dbReference type="SMART" id="SM00955">
    <property type="entry name" value="RNB"/>
    <property type="match status" value="1"/>
</dbReference>
<accession>A0A2P4Z0B5</accession>
<comment type="caution">
    <text evidence="3">The sequence shown here is derived from an EMBL/GenBank/DDBJ whole genome shotgun (WGS) entry which is preliminary data.</text>
</comment>
<evidence type="ECO:0000259" key="2">
    <source>
        <dbReference type="SMART" id="SM00955"/>
    </source>
</evidence>
<evidence type="ECO:0000256" key="1">
    <source>
        <dbReference type="SAM" id="MobiDB-lite"/>
    </source>
</evidence>
<dbReference type="VEuPathDB" id="CryptoDB:CmeUKMEL1_07770"/>
<dbReference type="InterPro" id="IPR050180">
    <property type="entry name" value="RNR_Ribonuclease"/>
</dbReference>
<gene>
    <name evidence="3" type="ORF">CmeUKMEL1_07770</name>
</gene>
<evidence type="ECO:0000313" key="3">
    <source>
        <dbReference type="EMBL" id="POM83513.1"/>
    </source>
</evidence>
<dbReference type="InterPro" id="IPR001900">
    <property type="entry name" value="RNase_II/R"/>
</dbReference>
<sequence length="1026" mass="118701">MAKQNGSLCSIPQNKVKSSIYKGVIRVANPLESFVTVDDQVNGTFDIYIFGKKDIKDAIHGDIVLVKVSETFQGRLTRRFKEKTNKKLLKGNEEEQKYVINASNSKEFSDQFEHFNSFEDSNSIDNCKKDRLDGSQKSKCTTNLNQGLNKENINTENRPELLVESSSQSKHPTPKYVGAVIKVVESVTKKSPIVGFIRPLSFLERLEKEARMKKNSKKSRKKSFFKSTEGLNIQNCLKVIGINDNEAKLRTLEFSNCVDIKKDKLCFVPIKRVYPIMRFDLNRNTKEFFIKNNIIQNYKIPCDLLFGASIKKCPKGVNKKLQISKFYGCFNQFETIFSSLLDCYDLGSHKEIYDKYQSSPINVSKSSQEWKKQNNRREFDPKEYKIFTIDPPTAKDLDDAIHIKYDNELLIYEVGVHIADVYYYMLRHKELLSSTTKELCTSVYLPHTNFPMLPRVFSSNLCSLLPNQKRPTLSVIIKVNQEGEVIGEPEFVHGIITSAGKFSYDDIDQLFEIVDQIDKKNEKSKLGTLNYCKDSRISQIMKRSKVMENNRRNIVHDLLLLRTLTSIIRNSKDRSESIKLFNVDPCFNFKSEFPTNMTEPFNIVKNNDSFSFTKYSSIIPNIELKFDILSPEPNSLKKISPKRITVCYNHSISHSLIEELMLLANRVTAEFTVKNRPESSCIIRIHDAIANTKLHHLITYLRANGLKHIFEDNINRENIVNGLYKLYKDHGPLYYCTVSEMLRDIFSRARYIVYNKDARDSNILTNHFALNMNLYTHFTSPIRRAADILVHQMVYDILDNLERKPDKKSKQNAKNSNGQLVFSENDHAIICDSSNIKSNANKNMQRDSNNIFFSQLISRIHVTIPSIACIYKINASKLNVHLVLLYPTDFHQLFLISSDSFDKNSSLASLLKLNPSLPVTIKSKDNKIELYWKFNQYRLKDTLKKLKTSKKMNISSYLNMINDRMNNHFQHKLTFDQENKLILQIIGIWSYLPVILIPTTTLPPKFIVVPMNPLCHYFYEQISNFN</sequence>
<dbReference type="InterPro" id="IPR012340">
    <property type="entry name" value="NA-bd_OB-fold"/>
</dbReference>
<name>A0A2P4Z0B5_9CRYT</name>
<dbReference type="SUPFAM" id="SSF50249">
    <property type="entry name" value="Nucleic acid-binding proteins"/>
    <property type="match status" value="2"/>
</dbReference>
<evidence type="ECO:0000313" key="4">
    <source>
        <dbReference type="Proteomes" id="UP000236928"/>
    </source>
</evidence>
<dbReference type="EMBL" id="JIBK01000015">
    <property type="protein sequence ID" value="POM83513.1"/>
    <property type="molecule type" value="Genomic_DNA"/>
</dbReference>
<organism evidence="3 4">
    <name type="scientific">Cryptosporidium meleagridis</name>
    <dbReference type="NCBI Taxonomy" id="93969"/>
    <lineage>
        <taxon>Eukaryota</taxon>
        <taxon>Sar</taxon>
        <taxon>Alveolata</taxon>
        <taxon>Apicomplexa</taxon>
        <taxon>Conoidasida</taxon>
        <taxon>Coccidia</taxon>
        <taxon>Eucoccidiorida</taxon>
        <taxon>Eimeriorina</taxon>
        <taxon>Cryptosporidiidae</taxon>
        <taxon>Cryptosporidium</taxon>
    </lineage>
</organism>
<dbReference type="PANTHER" id="PTHR23355:SF65">
    <property type="entry name" value="EXORIBONUCLEASE CYT-4, PUTATIVE (AFU_ORTHOLOGUE AFUA_7G01550)-RELATED"/>
    <property type="match status" value="1"/>
</dbReference>
<dbReference type="Gene3D" id="2.40.50.690">
    <property type="match status" value="1"/>
</dbReference>
<feature type="compositionally biased region" description="Polar residues" evidence="1">
    <location>
        <begin position="137"/>
        <end position="156"/>
    </location>
</feature>